<feature type="transmembrane region" description="Helical" evidence="1">
    <location>
        <begin position="304"/>
        <end position="326"/>
    </location>
</feature>
<feature type="transmembrane region" description="Helical" evidence="1">
    <location>
        <begin position="180"/>
        <end position="207"/>
    </location>
</feature>
<keyword evidence="1" id="KW-0472">Membrane</keyword>
<dbReference type="InterPro" id="IPR036927">
    <property type="entry name" value="Cyt_c_oxase-like_su1_sf"/>
</dbReference>
<evidence type="ECO:0000256" key="1">
    <source>
        <dbReference type="SAM" id="Phobius"/>
    </source>
</evidence>
<feature type="transmembrane region" description="Helical" evidence="1">
    <location>
        <begin position="241"/>
        <end position="258"/>
    </location>
</feature>
<feature type="transmembrane region" description="Helical" evidence="1">
    <location>
        <begin position="110"/>
        <end position="132"/>
    </location>
</feature>
<feature type="transmembrane region" description="Helical" evidence="1">
    <location>
        <begin position="279"/>
        <end position="298"/>
    </location>
</feature>
<feature type="transmembrane region" description="Helical" evidence="1">
    <location>
        <begin position="47"/>
        <end position="72"/>
    </location>
</feature>
<dbReference type="AlphaFoldDB" id="A0A1W1BU86"/>
<accession>A0A1W1BU86</accession>
<proteinExistence type="predicted"/>
<reference evidence="2" key="1">
    <citation type="submission" date="2016-10" db="EMBL/GenBank/DDBJ databases">
        <authorList>
            <person name="de Groot N.N."/>
        </authorList>
    </citation>
    <scope>NUCLEOTIDE SEQUENCE</scope>
</reference>
<keyword evidence="1" id="KW-1133">Transmembrane helix</keyword>
<feature type="transmembrane region" description="Helical" evidence="1">
    <location>
        <begin position="387"/>
        <end position="407"/>
    </location>
</feature>
<feature type="transmembrane region" description="Helical" evidence="1">
    <location>
        <begin position="363"/>
        <end position="381"/>
    </location>
</feature>
<organism evidence="2">
    <name type="scientific">hydrothermal vent metagenome</name>
    <dbReference type="NCBI Taxonomy" id="652676"/>
    <lineage>
        <taxon>unclassified sequences</taxon>
        <taxon>metagenomes</taxon>
        <taxon>ecological metagenomes</taxon>
    </lineage>
</organism>
<dbReference type="Gene3D" id="1.20.210.10">
    <property type="entry name" value="Cytochrome c oxidase-like, subunit I domain"/>
    <property type="match status" value="1"/>
</dbReference>
<feature type="transmembrane region" description="Helical" evidence="1">
    <location>
        <begin position="219"/>
        <end position="235"/>
    </location>
</feature>
<feature type="transmembrane region" description="Helical" evidence="1">
    <location>
        <begin position="14"/>
        <end position="35"/>
    </location>
</feature>
<evidence type="ECO:0000313" key="2">
    <source>
        <dbReference type="EMBL" id="SFV57083.1"/>
    </source>
</evidence>
<protein>
    <submittedName>
        <fullName evidence="2">Uncharacterized protein</fullName>
    </submittedName>
</protein>
<dbReference type="EMBL" id="FPHB01000038">
    <property type="protein sequence ID" value="SFV57083.1"/>
    <property type="molecule type" value="Genomic_DNA"/>
</dbReference>
<name>A0A1W1BU86_9ZZZZ</name>
<gene>
    <name evidence="2" type="ORF">MNB_SM-7-480</name>
</gene>
<feature type="transmembrane region" description="Helical" evidence="1">
    <location>
        <begin position="84"/>
        <end position="104"/>
    </location>
</feature>
<keyword evidence="1" id="KW-0812">Transmembrane</keyword>
<sequence>MAVSTDFAPPFKLITPYFIIGIFTFAVSVLLLFWIDITDIFQTSAETIAWVHLFLLGFVMMVIFGAMAQLVPVVLEVGHFAVDLYYAIYPLLFVGSLMMGVGFIHSPALLPYGGVIVLIALLIFVAETFLTINKVKKLNTVMTSVVIANIFLFMGMLFGITLALGYAGEITVDLHSLLQAHVYLVLFGYVGVTIMGISMVLLPMFWLSHSFSWKPVQRALWLISLGVLSVVFSALSDIRLMAYIGYVLTLLAFLFYVYQIYIIYKTRVRIEEDIYKDSLLFSYSSFVVALLLGLVGFLSKNEHIFIAGGFLALVGFVAFLIIGHLYKIVPFLVWYQRFSPLVGKEKVPMLADMVPARSAKFGFVYNALGVSIATLAIAFVQPFLFQAGVSFLLIGSLFVFKDILYMINYK</sequence>
<feature type="transmembrane region" description="Helical" evidence="1">
    <location>
        <begin position="144"/>
        <end position="168"/>
    </location>
</feature>